<reference evidence="2" key="1">
    <citation type="journal article" date="2020" name="Stud. Mycol.">
        <title>101 Dothideomycetes genomes: a test case for predicting lifestyles and emergence of pathogens.</title>
        <authorList>
            <person name="Haridas S."/>
            <person name="Albert R."/>
            <person name="Binder M."/>
            <person name="Bloem J."/>
            <person name="Labutti K."/>
            <person name="Salamov A."/>
            <person name="Andreopoulos B."/>
            <person name="Baker S."/>
            <person name="Barry K."/>
            <person name="Bills G."/>
            <person name="Bluhm B."/>
            <person name="Cannon C."/>
            <person name="Castanera R."/>
            <person name="Culley D."/>
            <person name="Daum C."/>
            <person name="Ezra D."/>
            <person name="Gonzalez J."/>
            <person name="Henrissat B."/>
            <person name="Kuo A."/>
            <person name="Liang C."/>
            <person name="Lipzen A."/>
            <person name="Lutzoni F."/>
            <person name="Magnuson J."/>
            <person name="Mondo S."/>
            <person name="Nolan M."/>
            <person name="Ohm R."/>
            <person name="Pangilinan J."/>
            <person name="Park H.-J."/>
            <person name="Ramirez L."/>
            <person name="Alfaro M."/>
            <person name="Sun H."/>
            <person name="Tritt A."/>
            <person name="Yoshinaga Y."/>
            <person name="Zwiers L.-H."/>
            <person name="Turgeon B."/>
            <person name="Goodwin S."/>
            <person name="Spatafora J."/>
            <person name="Crous P."/>
            <person name="Grigoriev I."/>
        </authorList>
    </citation>
    <scope>NUCLEOTIDE SEQUENCE</scope>
    <source>
        <strain evidence="2">CBS 207.26</strain>
    </source>
</reference>
<sequence length="369" mass="43078">MRITRKRIAPQRRKAPLPPRQHRKKTKSTPKNVGDTEVAFNVQLLYTAARNFFACGRLTQKQIAFHEKLGLFTNTYDDVVAGKRRVREPLPGQSIVHNDNTTSCDVNTYRPIPSSQRNEQPPRIVLGHLPDLSVYTPDRHANLAFHENTLLSTNIRPPTPDTPSRRSPVHRPTFQVVVGNELISYKARDIQPPTRKKVYKNDIEGLLHDWEQGSYDLVNYQRRPIPIRVWRQIFRRSHPDFWQTYSKNYSEQKLVIGMYQSYSNADAFWADFSRQRARGIRGQQASVWERLPWKDIVERARQKRVAIDERAAAEARSVYSVDFNEKFSYRQGSHTKVYLSPRKIATKFRSLQGCTMPWDDQEDDQSSEE</sequence>
<protein>
    <submittedName>
        <fullName evidence="2">Uncharacterized protein</fullName>
    </submittedName>
</protein>
<gene>
    <name evidence="2" type="ORF">K469DRAFT_750289</name>
</gene>
<dbReference type="OrthoDB" id="3210866at2759"/>
<dbReference type="Proteomes" id="UP000800200">
    <property type="component" value="Unassembled WGS sequence"/>
</dbReference>
<keyword evidence="3" id="KW-1185">Reference proteome</keyword>
<organism evidence="2 3">
    <name type="scientific">Zopfia rhizophila CBS 207.26</name>
    <dbReference type="NCBI Taxonomy" id="1314779"/>
    <lineage>
        <taxon>Eukaryota</taxon>
        <taxon>Fungi</taxon>
        <taxon>Dikarya</taxon>
        <taxon>Ascomycota</taxon>
        <taxon>Pezizomycotina</taxon>
        <taxon>Dothideomycetes</taxon>
        <taxon>Dothideomycetes incertae sedis</taxon>
        <taxon>Zopfiaceae</taxon>
        <taxon>Zopfia</taxon>
    </lineage>
</organism>
<proteinExistence type="predicted"/>
<accession>A0A6A6E467</accession>
<feature type="region of interest" description="Disordered" evidence="1">
    <location>
        <begin position="1"/>
        <end position="34"/>
    </location>
</feature>
<feature type="compositionally biased region" description="Basic residues" evidence="1">
    <location>
        <begin position="1"/>
        <end position="28"/>
    </location>
</feature>
<evidence type="ECO:0000313" key="3">
    <source>
        <dbReference type="Proteomes" id="UP000800200"/>
    </source>
</evidence>
<dbReference type="EMBL" id="ML994633">
    <property type="protein sequence ID" value="KAF2185542.1"/>
    <property type="molecule type" value="Genomic_DNA"/>
</dbReference>
<evidence type="ECO:0000313" key="2">
    <source>
        <dbReference type="EMBL" id="KAF2185542.1"/>
    </source>
</evidence>
<dbReference type="AlphaFoldDB" id="A0A6A6E467"/>
<evidence type="ECO:0000256" key="1">
    <source>
        <dbReference type="SAM" id="MobiDB-lite"/>
    </source>
</evidence>
<name>A0A6A6E467_9PEZI</name>